<feature type="compositionally biased region" description="Basic and acidic residues" evidence="1">
    <location>
        <begin position="12"/>
        <end position="27"/>
    </location>
</feature>
<dbReference type="Proteomes" id="UP000287188">
    <property type="component" value="Unassembled WGS sequence"/>
</dbReference>
<evidence type="ECO:0000313" key="3">
    <source>
        <dbReference type="Proteomes" id="UP000287188"/>
    </source>
</evidence>
<comment type="caution">
    <text evidence="2">The sequence shown here is derived from an EMBL/GenBank/DDBJ whole genome shotgun (WGS) entry which is preliminary data.</text>
</comment>
<proteinExistence type="predicted"/>
<protein>
    <submittedName>
        <fullName evidence="2">Uncharacterized protein</fullName>
    </submittedName>
</protein>
<dbReference type="RefSeq" id="WP_126552228.1">
    <property type="nucleotide sequence ID" value="NZ_BIFS01000001.1"/>
</dbReference>
<dbReference type="AlphaFoldDB" id="A0A402ANA1"/>
<reference evidence="3" key="1">
    <citation type="submission" date="2018-12" db="EMBL/GenBank/DDBJ databases">
        <title>Tengunoibacter tsumagoiensis gen. nov., sp. nov., Dictyobacter kobayashii sp. nov., D. alpinus sp. nov., and D. joshuensis sp. nov. and description of Dictyobacteraceae fam. nov. within the order Ktedonobacterales isolated from Tengu-no-mugimeshi.</title>
        <authorList>
            <person name="Wang C.M."/>
            <person name="Zheng Y."/>
            <person name="Sakai Y."/>
            <person name="Toyoda A."/>
            <person name="Minakuchi Y."/>
            <person name="Abe K."/>
            <person name="Yokota A."/>
            <person name="Yabe S."/>
        </authorList>
    </citation>
    <scope>NUCLEOTIDE SEQUENCE [LARGE SCALE GENOMIC DNA]</scope>
    <source>
        <strain evidence="3">Uno11</strain>
    </source>
</reference>
<feature type="compositionally biased region" description="Acidic residues" evidence="1">
    <location>
        <begin position="84"/>
        <end position="97"/>
    </location>
</feature>
<feature type="compositionally biased region" description="Polar residues" evidence="1">
    <location>
        <begin position="56"/>
        <end position="66"/>
    </location>
</feature>
<evidence type="ECO:0000256" key="1">
    <source>
        <dbReference type="SAM" id="MobiDB-lite"/>
    </source>
</evidence>
<accession>A0A402ANA1</accession>
<keyword evidence="3" id="KW-1185">Reference proteome</keyword>
<feature type="region of interest" description="Disordered" evidence="1">
    <location>
        <begin position="1"/>
        <end position="100"/>
    </location>
</feature>
<evidence type="ECO:0000313" key="2">
    <source>
        <dbReference type="EMBL" id="GCE20562.1"/>
    </source>
</evidence>
<name>A0A402ANA1_9CHLR</name>
<dbReference type="EMBL" id="BIFS01000001">
    <property type="protein sequence ID" value="GCE20562.1"/>
    <property type="molecule type" value="Genomic_DNA"/>
</dbReference>
<feature type="compositionally biased region" description="Pro residues" evidence="1">
    <location>
        <begin position="1"/>
        <end position="10"/>
    </location>
</feature>
<sequence length="111" mass="11970">MNVPPQPPLGEEPEKQSTLHPAEETYVRPEPNAETVSEGAEQPTPPATTEEDIPTQPVSFSESQAAATPGLEEHEASTLPGDETYAEDGELEEEDLDPPTIARVYSLKKAC</sequence>
<gene>
    <name evidence="2" type="ORF">KDK_43620</name>
</gene>
<organism evidence="2 3">
    <name type="scientific">Dictyobacter kobayashii</name>
    <dbReference type="NCBI Taxonomy" id="2014872"/>
    <lineage>
        <taxon>Bacteria</taxon>
        <taxon>Bacillati</taxon>
        <taxon>Chloroflexota</taxon>
        <taxon>Ktedonobacteria</taxon>
        <taxon>Ktedonobacterales</taxon>
        <taxon>Dictyobacteraceae</taxon>
        <taxon>Dictyobacter</taxon>
    </lineage>
</organism>